<accession>A0A0R3VV35</accession>
<keyword evidence="3" id="KW-1185">Reference proteome</keyword>
<evidence type="ECO:0000313" key="4">
    <source>
        <dbReference type="WBParaSite" id="TASK_0000122501-mRNA-1"/>
    </source>
</evidence>
<evidence type="ECO:0000313" key="2">
    <source>
        <dbReference type="EMBL" id="VDK22703.1"/>
    </source>
</evidence>
<feature type="region of interest" description="Disordered" evidence="1">
    <location>
        <begin position="125"/>
        <end position="145"/>
    </location>
</feature>
<name>A0A0R3VV35_TAEAS</name>
<dbReference type="STRING" id="60517.A0A0R3VV35"/>
<reference evidence="2 3" key="2">
    <citation type="submission" date="2018-11" db="EMBL/GenBank/DDBJ databases">
        <authorList>
            <consortium name="Pathogen Informatics"/>
        </authorList>
    </citation>
    <scope>NUCLEOTIDE SEQUENCE [LARGE SCALE GENOMIC DNA]</scope>
</reference>
<evidence type="ECO:0000256" key="1">
    <source>
        <dbReference type="SAM" id="MobiDB-lite"/>
    </source>
</evidence>
<dbReference type="EMBL" id="UYRS01000273">
    <property type="protein sequence ID" value="VDK22703.1"/>
    <property type="molecule type" value="Genomic_DNA"/>
</dbReference>
<gene>
    <name evidence="2" type="ORF">TASK_LOCUS1226</name>
</gene>
<organism evidence="4">
    <name type="scientific">Taenia asiatica</name>
    <name type="common">Asian tapeworm</name>
    <dbReference type="NCBI Taxonomy" id="60517"/>
    <lineage>
        <taxon>Eukaryota</taxon>
        <taxon>Metazoa</taxon>
        <taxon>Spiralia</taxon>
        <taxon>Lophotrochozoa</taxon>
        <taxon>Platyhelminthes</taxon>
        <taxon>Cestoda</taxon>
        <taxon>Eucestoda</taxon>
        <taxon>Cyclophyllidea</taxon>
        <taxon>Taeniidae</taxon>
        <taxon>Taenia</taxon>
    </lineage>
</organism>
<dbReference type="AlphaFoldDB" id="A0A0R3VV35"/>
<protein>
    <submittedName>
        <fullName evidence="2 4">Uncharacterized protein</fullName>
    </submittedName>
</protein>
<evidence type="ECO:0000313" key="3">
    <source>
        <dbReference type="Proteomes" id="UP000282613"/>
    </source>
</evidence>
<reference evidence="4" key="1">
    <citation type="submission" date="2017-02" db="UniProtKB">
        <authorList>
            <consortium name="WormBaseParasite"/>
        </authorList>
    </citation>
    <scope>IDENTIFICATION</scope>
</reference>
<dbReference type="WBParaSite" id="TASK_0000122501-mRNA-1">
    <property type="protein sequence ID" value="TASK_0000122501-mRNA-1"/>
    <property type="gene ID" value="TASK_0000122501"/>
</dbReference>
<dbReference type="Proteomes" id="UP000282613">
    <property type="component" value="Unassembled WGS sequence"/>
</dbReference>
<proteinExistence type="predicted"/>
<sequence length="145" mass="15684">MPNILQSLLQRNVLPPMVTPNDAKYSLIPPNHSHPHLPPPWNTMENSVFLGGSGGGVNYYARRRPHSLVVPSDSSTMLDLTRRLSCSVFCPIAVQEQAGLPPTKPLECQSFAAIPEDEVAISTTEENNNELHDDGKITSAAGIAS</sequence>